<dbReference type="GO" id="GO:0000977">
    <property type="term" value="F:RNA polymerase II transcription regulatory region sequence-specific DNA binding"/>
    <property type="evidence" value="ECO:0007669"/>
    <property type="project" value="TreeGrafter"/>
</dbReference>
<evidence type="ECO:0000256" key="5">
    <source>
        <dbReference type="SAM" id="MobiDB-lite"/>
    </source>
</evidence>
<keyword evidence="2" id="KW-0677">Repeat</keyword>
<evidence type="ECO:0000313" key="7">
    <source>
        <dbReference type="Proteomes" id="UP000050795"/>
    </source>
</evidence>
<protein>
    <recommendedName>
        <fullName evidence="6">C2H2-type domain-containing protein</fullName>
    </recommendedName>
</protein>
<dbReference type="WBParaSite" id="TREG1_100050.3">
    <property type="protein sequence ID" value="TREG1_100050.3"/>
    <property type="gene ID" value="TREG1_100050"/>
</dbReference>
<accession>A0AA85IPE3</accession>
<dbReference type="PANTHER" id="PTHR24409">
    <property type="entry name" value="ZINC FINGER PROTEIN 142"/>
    <property type="match status" value="1"/>
</dbReference>
<dbReference type="WBParaSite" id="TREG1_100050.10">
    <property type="protein sequence ID" value="TREG1_100050.10"/>
    <property type="gene ID" value="TREG1_100050"/>
</dbReference>
<name>A0AA85IPE3_TRIRE</name>
<dbReference type="GO" id="GO:0005634">
    <property type="term" value="C:nucleus"/>
    <property type="evidence" value="ECO:0007669"/>
    <property type="project" value="TreeGrafter"/>
</dbReference>
<feature type="compositionally biased region" description="Low complexity" evidence="5">
    <location>
        <begin position="520"/>
        <end position="556"/>
    </location>
</feature>
<keyword evidence="7" id="KW-1185">Reference proteome</keyword>
<evidence type="ECO:0000256" key="3">
    <source>
        <dbReference type="ARBA" id="ARBA00022771"/>
    </source>
</evidence>
<keyword evidence="1" id="KW-0479">Metal-binding</keyword>
<dbReference type="PROSITE" id="PS00028">
    <property type="entry name" value="ZINC_FINGER_C2H2_1"/>
    <property type="match status" value="3"/>
</dbReference>
<feature type="domain" description="C2H2-type" evidence="6">
    <location>
        <begin position="348"/>
        <end position="370"/>
    </location>
</feature>
<dbReference type="WBParaSite" id="TREG1_100050.5">
    <property type="protein sequence ID" value="TREG1_100050.5"/>
    <property type="gene ID" value="TREG1_100050"/>
</dbReference>
<dbReference type="InterPro" id="IPR013087">
    <property type="entry name" value="Znf_C2H2_type"/>
</dbReference>
<evidence type="ECO:0000313" key="10">
    <source>
        <dbReference type="WBParaSite" id="TREG1_100050.3"/>
    </source>
</evidence>
<evidence type="ECO:0000313" key="9">
    <source>
        <dbReference type="WBParaSite" id="TREG1_100050.10"/>
    </source>
</evidence>
<dbReference type="GO" id="GO:0000981">
    <property type="term" value="F:DNA-binding transcription factor activity, RNA polymerase II-specific"/>
    <property type="evidence" value="ECO:0007669"/>
    <property type="project" value="TreeGrafter"/>
</dbReference>
<dbReference type="WBParaSite" id="TREG1_100050.9">
    <property type="protein sequence ID" value="TREG1_100050.9"/>
    <property type="gene ID" value="TREG1_100050"/>
</dbReference>
<dbReference type="GO" id="GO:0008270">
    <property type="term" value="F:zinc ion binding"/>
    <property type="evidence" value="ECO:0007669"/>
    <property type="project" value="UniProtKB-KW"/>
</dbReference>
<reference evidence="8 9" key="2">
    <citation type="submission" date="2023-11" db="UniProtKB">
        <authorList>
            <consortium name="WormBaseParasite"/>
        </authorList>
    </citation>
    <scope>IDENTIFICATION</scope>
</reference>
<dbReference type="PANTHER" id="PTHR24409:SF295">
    <property type="entry name" value="AZ2-RELATED"/>
    <property type="match status" value="1"/>
</dbReference>
<dbReference type="WBParaSite" id="TREG1_100050.1">
    <property type="protein sequence ID" value="TREG1_100050.1"/>
    <property type="gene ID" value="TREG1_100050"/>
</dbReference>
<evidence type="ECO:0000313" key="8">
    <source>
        <dbReference type="WBParaSite" id="TREG1_100050.1"/>
    </source>
</evidence>
<dbReference type="Gene3D" id="3.30.160.60">
    <property type="entry name" value="Classic Zinc Finger"/>
    <property type="match status" value="2"/>
</dbReference>
<feature type="compositionally biased region" description="Polar residues" evidence="5">
    <location>
        <begin position="557"/>
        <end position="574"/>
    </location>
</feature>
<dbReference type="WBParaSite" id="TREG1_100050.2">
    <property type="protein sequence ID" value="TREG1_100050.2"/>
    <property type="gene ID" value="TREG1_100050"/>
</dbReference>
<reference evidence="7" key="1">
    <citation type="submission" date="2022-06" db="EMBL/GenBank/DDBJ databases">
        <authorList>
            <person name="Berger JAMES D."/>
            <person name="Berger JAMES D."/>
        </authorList>
    </citation>
    <scope>NUCLEOTIDE SEQUENCE [LARGE SCALE GENOMIC DNA]</scope>
</reference>
<keyword evidence="4" id="KW-0862">Zinc</keyword>
<feature type="compositionally biased region" description="Polar residues" evidence="5">
    <location>
        <begin position="581"/>
        <end position="601"/>
    </location>
</feature>
<evidence type="ECO:0000259" key="6">
    <source>
        <dbReference type="PROSITE" id="PS00028"/>
    </source>
</evidence>
<dbReference type="Proteomes" id="UP000050795">
    <property type="component" value="Unassembled WGS sequence"/>
</dbReference>
<dbReference type="SMART" id="SM00355">
    <property type="entry name" value="ZnF_C2H2"/>
    <property type="match status" value="8"/>
</dbReference>
<organism evidence="7 10">
    <name type="scientific">Trichobilharzia regenti</name>
    <name type="common">Nasal bird schistosome</name>
    <dbReference type="NCBI Taxonomy" id="157069"/>
    <lineage>
        <taxon>Eukaryota</taxon>
        <taxon>Metazoa</taxon>
        <taxon>Spiralia</taxon>
        <taxon>Lophotrochozoa</taxon>
        <taxon>Platyhelminthes</taxon>
        <taxon>Trematoda</taxon>
        <taxon>Digenea</taxon>
        <taxon>Strigeidida</taxon>
        <taxon>Schistosomatoidea</taxon>
        <taxon>Schistosomatidae</taxon>
        <taxon>Trichobilharzia</taxon>
    </lineage>
</organism>
<evidence type="ECO:0000256" key="4">
    <source>
        <dbReference type="ARBA" id="ARBA00022833"/>
    </source>
</evidence>
<sequence length="699" mass="77365">MTQRSFALPSNLYPVSDLVAKPVTCPKPRPSILLSKSAPSRKQKCSLPLEPNCSGSTTATKRSSVSLRGATHISVTRCSAASSKATVVSSLPNKLNIHFQPKSIESTSTNLTLEESFQGLSTPNGSANTVRIQLGSNSQIDRNIRNPSSSVPRVLPMYQVPCEVCGTSISNETSVQRSHIDYRHTSEYLKRLPSLPCQICGQLFWTKRGLSIHQGTKCGICGETKLCSSTYYVHKITKHPQKFFHMLTLGIHYCSRCCRGFPDVASFIIHIQSMHFFTIPGDFDALCTHYLSNNQEEASDNHMTVVSSIFNLLTLYTSLSRSTIFSYTLPDNITVYCELKGRSSCVKCSVCNSIFLTTGYLDLHMAQANHQYWCPLCPYACQRAISLWKHYSRNHESGGGGGSRRRSPVIASSKLRRVISPEPTVTTLSPTQTVTTPITSLFGSTTIVTPISTQQQCNGRVILSDKLQFHSCDLCREFFVAVEDFNAHNERFHRIEILDDDGDDDSRDNSDDIPASVECSSSSNKSNNNNYSNTTPSITPITTSNQSSQSTSSASSMNSEVSDGTKSRSTSNSHRILIMDSSLNEQSMCKSVPSRNNIGSNHSEKLSTNDEDNINKSHRHVVVDEININDDVDGADCRNADNTTEGQRGLQTTTAPDIVDDEDDFDDDEFVCPMCEFHSKQRSDIMQHIVDYHENAYFG</sequence>
<feature type="domain" description="C2H2-type" evidence="6">
    <location>
        <begin position="254"/>
        <end position="275"/>
    </location>
</feature>
<feature type="domain" description="C2H2-type" evidence="6">
    <location>
        <begin position="472"/>
        <end position="493"/>
    </location>
</feature>
<dbReference type="AlphaFoldDB" id="A0AA85IPE3"/>
<proteinExistence type="predicted"/>
<feature type="region of interest" description="Disordered" evidence="5">
    <location>
        <begin position="640"/>
        <end position="660"/>
    </location>
</feature>
<evidence type="ECO:0000256" key="2">
    <source>
        <dbReference type="ARBA" id="ARBA00022737"/>
    </source>
</evidence>
<feature type="compositionally biased region" description="Polar residues" evidence="5">
    <location>
        <begin position="640"/>
        <end position="655"/>
    </location>
</feature>
<feature type="region of interest" description="Disordered" evidence="5">
    <location>
        <begin position="499"/>
        <end position="612"/>
    </location>
</feature>
<evidence type="ECO:0000256" key="1">
    <source>
        <dbReference type="ARBA" id="ARBA00022723"/>
    </source>
</evidence>
<keyword evidence="3" id="KW-0863">Zinc-finger</keyword>